<dbReference type="Proteomes" id="UP000523007">
    <property type="component" value="Unassembled WGS sequence"/>
</dbReference>
<protein>
    <recommendedName>
        <fullName evidence="4">Sigma-70-like protein</fullName>
    </recommendedName>
</protein>
<proteinExistence type="predicted"/>
<dbReference type="InterPro" id="IPR013324">
    <property type="entry name" value="RNA_pol_sigma_r3/r4-like"/>
</dbReference>
<accession>A0A7W7RPP5</accession>
<dbReference type="AlphaFoldDB" id="A0A7W7RPP5"/>
<organism evidence="2 3">
    <name type="scientific">Lipingzhangella halophila</name>
    <dbReference type="NCBI Taxonomy" id="1783352"/>
    <lineage>
        <taxon>Bacteria</taxon>
        <taxon>Bacillati</taxon>
        <taxon>Actinomycetota</taxon>
        <taxon>Actinomycetes</taxon>
        <taxon>Streptosporangiales</taxon>
        <taxon>Nocardiopsidaceae</taxon>
        <taxon>Lipingzhangella</taxon>
    </lineage>
</organism>
<evidence type="ECO:0000256" key="1">
    <source>
        <dbReference type="SAM" id="Coils"/>
    </source>
</evidence>
<dbReference type="RefSeq" id="WP_312885741.1">
    <property type="nucleotide sequence ID" value="NZ_JACHJT010000002.1"/>
</dbReference>
<name>A0A7W7RPP5_9ACTN</name>
<reference evidence="2 3" key="1">
    <citation type="submission" date="2020-08" db="EMBL/GenBank/DDBJ databases">
        <title>Sequencing the genomes of 1000 actinobacteria strains.</title>
        <authorList>
            <person name="Klenk H.-P."/>
        </authorList>
    </citation>
    <scope>NUCLEOTIDE SEQUENCE [LARGE SCALE GENOMIC DNA]</scope>
    <source>
        <strain evidence="2 3">DSM 102030</strain>
    </source>
</reference>
<feature type="coiled-coil region" evidence="1">
    <location>
        <begin position="24"/>
        <end position="51"/>
    </location>
</feature>
<evidence type="ECO:0000313" key="3">
    <source>
        <dbReference type="Proteomes" id="UP000523007"/>
    </source>
</evidence>
<dbReference type="EMBL" id="JACHJT010000002">
    <property type="protein sequence ID" value="MBB4935602.1"/>
    <property type="molecule type" value="Genomic_DNA"/>
</dbReference>
<sequence>MTEGALMPGQFERIAEIEDPFELLRAATERLAEAQQEVTELSRLRRRLIQDLHAQGMSYAQIAEKAGLSRGRIHQIRHTGPAPEAAFLGLGAVTVATPLRHDQVKDRPVLSLDDMATGQALEELVRSFDMQAVSDHVTVDGQIDLNRPNLVVVCGPAMSEAMRSAYATDPVIRWENPEPGLWLLHDTRTGQSYRSGQEMDLQQSMDVAYLGRLSRPDGQGTFLAIAGIHPQGSRGVAHLLNGEIASLWGQVGTERFSALVRAVYDPDTGQTQRSELITPVYRHDQD</sequence>
<dbReference type="SUPFAM" id="SSF88659">
    <property type="entry name" value="Sigma3 and sigma4 domains of RNA polymerase sigma factors"/>
    <property type="match status" value="1"/>
</dbReference>
<gene>
    <name evidence="2" type="ORF">F4561_006496</name>
</gene>
<dbReference type="Gene3D" id="1.10.10.10">
    <property type="entry name" value="Winged helix-like DNA-binding domain superfamily/Winged helix DNA-binding domain"/>
    <property type="match status" value="1"/>
</dbReference>
<dbReference type="InterPro" id="IPR036388">
    <property type="entry name" value="WH-like_DNA-bd_sf"/>
</dbReference>
<comment type="caution">
    <text evidence="2">The sequence shown here is derived from an EMBL/GenBank/DDBJ whole genome shotgun (WGS) entry which is preliminary data.</text>
</comment>
<keyword evidence="1" id="KW-0175">Coiled coil</keyword>
<evidence type="ECO:0008006" key="4">
    <source>
        <dbReference type="Google" id="ProtNLM"/>
    </source>
</evidence>
<evidence type="ECO:0000313" key="2">
    <source>
        <dbReference type="EMBL" id="MBB4935602.1"/>
    </source>
</evidence>
<keyword evidence="3" id="KW-1185">Reference proteome</keyword>